<sequence length="352" mass="40237">MEPRTYSEAIKDPRWRLAMTEEIRALEDNGTWVVQSLPPGKKPIGCKWVFKIKRRADGTVERYKARLVAKGFTQIEGVDFHETFALVAKLVTVRCLLTIAVAKNWEIHQLDVNNAFLHGDLDEEVYMSLSPGFRTPHTGQVCQLRKSLYGLRQASRNWYSKFANALIQYGFQQSEADYSLFTFSRDSVFLAVLVYVDDMILVTNDSASCVQFKNYLHQCFRIKDLGPLSYFLGIEIIRSGSGLFLNQRKYTMVFSLRLVCWALGLLTFLWNNNIGYLRTVVIPFLIRDGIVVLLVISYISLSTDRSSAILSTSYHSSYRTLAKVTGTLPSEYFAISSNLLDKEFFFVQLLCP</sequence>
<keyword evidence="1" id="KW-0812">Transmembrane</keyword>
<proteinExistence type="predicted"/>
<dbReference type="AlphaFoldDB" id="A0A2I0HRD1"/>
<dbReference type="InterPro" id="IPR043502">
    <property type="entry name" value="DNA/RNA_pol_sf"/>
</dbReference>
<protein>
    <recommendedName>
        <fullName evidence="2">Reverse transcriptase Ty1/copia-type domain-containing protein</fullName>
    </recommendedName>
</protein>
<keyword evidence="1" id="KW-1133">Transmembrane helix</keyword>
<name>A0A2I0HRD1_PUNGR</name>
<evidence type="ECO:0000313" key="3">
    <source>
        <dbReference type="EMBL" id="PKI34010.1"/>
    </source>
</evidence>
<evidence type="ECO:0000259" key="2">
    <source>
        <dbReference type="Pfam" id="PF07727"/>
    </source>
</evidence>
<keyword evidence="1" id="KW-0472">Membrane</keyword>
<dbReference type="SUPFAM" id="SSF56672">
    <property type="entry name" value="DNA/RNA polymerases"/>
    <property type="match status" value="1"/>
</dbReference>
<dbReference type="EMBL" id="PGOL01006174">
    <property type="protein sequence ID" value="PKI34010.1"/>
    <property type="molecule type" value="Genomic_DNA"/>
</dbReference>
<dbReference type="Proteomes" id="UP000233551">
    <property type="component" value="Unassembled WGS sequence"/>
</dbReference>
<organism evidence="3 4">
    <name type="scientific">Punica granatum</name>
    <name type="common">Pomegranate</name>
    <dbReference type="NCBI Taxonomy" id="22663"/>
    <lineage>
        <taxon>Eukaryota</taxon>
        <taxon>Viridiplantae</taxon>
        <taxon>Streptophyta</taxon>
        <taxon>Embryophyta</taxon>
        <taxon>Tracheophyta</taxon>
        <taxon>Spermatophyta</taxon>
        <taxon>Magnoliopsida</taxon>
        <taxon>eudicotyledons</taxon>
        <taxon>Gunneridae</taxon>
        <taxon>Pentapetalae</taxon>
        <taxon>rosids</taxon>
        <taxon>malvids</taxon>
        <taxon>Myrtales</taxon>
        <taxon>Lythraceae</taxon>
        <taxon>Punica</taxon>
    </lineage>
</organism>
<keyword evidence="4" id="KW-1185">Reference proteome</keyword>
<reference evidence="3 4" key="1">
    <citation type="submission" date="2017-11" db="EMBL/GenBank/DDBJ databases">
        <title>De-novo sequencing of pomegranate (Punica granatum L.) genome.</title>
        <authorList>
            <person name="Akparov Z."/>
            <person name="Amiraslanov A."/>
            <person name="Hajiyeva S."/>
            <person name="Abbasov M."/>
            <person name="Kaur K."/>
            <person name="Hamwieh A."/>
            <person name="Solovyev V."/>
            <person name="Salamov A."/>
            <person name="Braich B."/>
            <person name="Kosarev P."/>
            <person name="Mahmoud A."/>
            <person name="Hajiyev E."/>
            <person name="Babayeva S."/>
            <person name="Izzatullayeva V."/>
            <person name="Mammadov A."/>
            <person name="Mammadov A."/>
            <person name="Sharifova S."/>
            <person name="Ojaghi J."/>
            <person name="Eynullazada K."/>
            <person name="Bayramov B."/>
            <person name="Abdulazimova A."/>
            <person name="Shahmuradov I."/>
        </authorList>
    </citation>
    <scope>NUCLEOTIDE SEQUENCE [LARGE SCALE GENOMIC DNA]</scope>
    <source>
        <strain evidence="4">cv. AG2017</strain>
        <tissue evidence="3">Leaf</tissue>
    </source>
</reference>
<evidence type="ECO:0000313" key="4">
    <source>
        <dbReference type="Proteomes" id="UP000233551"/>
    </source>
</evidence>
<comment type="caution">
    <text evidence="3">The sequence shown here is derived from an EMBL/GenBank/DDBJ whole genome shotgun (WGS) entry which is preliminary data.</text>
</comment>
<dbReference type="STRING" id="22663.A0A2I0HRD1"/>
<dbReference type="InterPro" id="IPR013103">
    <property type="entry name" value="RVT_2"/>
</dbReference>
<gene>
    <name evidence="3" type="ORF">CRG98_045628</name>
</gene>
<dbReference type="PANTHER" id="PTHR43383:SF2">
    <property type="entry name" value="AMIDOHYDROLASE 2 FAMILY PROTEIN"/>
    <property type="match status" value="1"/>
</dbReference>
<accession>A0A2I0HRD1</accession>
<dbReference type="PANTHER" id="PTHR43383">
    <property type="entry name" value="NODULIN 6"/>
    <property type="match status" value="1"/>
</dbReference>
<evidence type="ECO:0000256" key="1">
    <source>
        <dbReference type="SAM" id="Phobius"/>
    </source>
</evidence>
<feature type="transmembrane region" description="Helical" evidence="1">
    <location>
        <begin position="276"/>
        <end position="301"/>
    </location>
</feature>
<feature type="domain" description="Reverse transcriptase Ty1/copia-type" evidence="2">
    <location>
        <begin position="29"/>
        <end position="251"/>
    </location>
</feature>
<dbReference type="Pfam" id="PF07727">
    <property type="entry name" value="RVT_2"/>
    <property type="match status" value="1"/>
</dbReference>
<feature type="transmembrane region" description="Helical" evidence="1">
    <location>
        <begin position="250"/>
        <end position="270"/>
    </location>
</feature>